<proteinExistence type="predicted"/>
<comment type="caution">
    <text evidence="2">The sequence shown here is derived from an EMBL/GenBank/DDBJ whole genome shotgun (WGS) entry which is preliminary data.</text>
</comment>
<evidence type="ECO:0000313" key="2">
    <source>
        <dbReference type="EMBL" id="MBS0028156.1"/>
    </source>
</evidence>
<dbReference type="InterPro" id="IPR025510">
    <property type="entry name" value="DUF4397"/>
</dbReference>
<reference evidence="2 3" key="1">
    <citation type="submission" date="2021-04" db="EMBL/GenBank/DDBJ databases">
        <title>Chitinophaga sp. nov., isolated from the rhizosphere soil.</title>
        <authorList>
            <person name="He S."/>
        </authorList>
    </citation>
    <scope>NUCLEOTIDE SEQUENCE [LARGE SCALE GENOMIC DNA]</scope>
    <source>
        <strain evidence="2 3">2R12</strain>
    </source>
</reference>
<evidence type="ECO:0000259" key="1">
    <source>
        <dbReference type="Pfam" id="PF14344"/>
    </source>
</evidence>
<name>A0ABS5IYW0_9BACT</name>
<gene>
    <name evidence="2" type="ORF">KE626_12635</name>
</gene>
<evidence type="ECO:0000313" key="3">
    <source>
        <dbReference type="Proteomes" id="UP000676386"/>
    </source>
</evidence>
<keyword evidence="3" id="KW-1185">Reference proteome</keyword>
<protein>
    <submittedName>
        <fullName evidence="2">DUF4397 domain-containing protein</fullName>
    </submittedName>
</protein>
<organism evidence="2 3">
    <name type="scientific">Chitinophaga hostae</name>
    <dbReference type="NCBI Taxonomy" id="2831022"/>
    <lineage>
        <taxon>Bacteria</taxon>
        <taxon>Pseudomonadati</taxon>
        <taxon>Bacteroidota</taxon>
        <taxon>Chitinophagia</taxon>
        <taxon>Chitinophagales</taxon>
        <taxon>Chitinophagaceae</taxon>
        <taxon>Chitinophaga</taxon>
    </lineage>
</organism>
<feature type="domain" description="DUF4397" evidence="1">
    <location>
        <begin position="94"/>
        <end position="181"/>
    </location>
</feature>
<dbReference type="RefSeq" id="WP_211973266.1">
    <property type="nucleotide sequence ID" value="NZ_CBFHAM010000003.1"/>
</dbReference>
<dbReference type="Pfam" id="PF14344">
    <property type="entry name" value="DUF4397"/>
    <property type="match status" value="1"/>
</dbReference>
<sequence>MKPAYTLLLLILLAACKKEKLDQGEQLVSINFQNTSMELISMLQGAPASQRVTILLDTPVVYTPDENLRDKGVQLPYFNSGYSDANSYNLFFYPNVRYNTTEPWMTYIRIPAGMHTTGVVDTANRQLTYGKINLQPEKHYSIFVTDSAGIFDMVPAEDDRQIVQGKIRIRLAHMSPSSDTVCLSAGKDRVLAFEQGVRFKEVTSFQEFPLDSNQPFTVRVYQKSDSSVILSRTFINAMPGRSYTIIFRGYTHPVTYKNKFQVTQHFERNAELFIERMY</sequence>
<dbReference type="EMBL" id="JAGTXB010000005">
    <property type="protein sequence ID" value="MBS0028156.1"/>
    <property type="molecule type" value="Genomic_DNA"/>
</dbReference>
<dbReference type="Proteomes" id="UP000676386">
    <property type="component" value="Unassembled WGS sequence"/>
</dbReference>
<accession>A0ABS5IYW0</accession>
<dbReference type="PROSITE" id="PS51257">
    <property type="entry name" value="PROKAR_LIPOPROTEIN"/>
    <property type="match status" value="1"/>
</dbReference>